<comment type="caution">
    <text evidence="2">The sequence shown here is derived from an EMBL/GenBank/DDBJ whole genome shotgun (WGS) entry which is preliminary data.</text>
</comment>
<name>A0A7C8GPS1_9BACI</name>
<gene>
    <name evidence="2" type="ORF">F9U64_22545</name>
</gene>
<keyword evidence="1" id="KW-0812">Transmembrane</keyword>
<accession>A0A7C8GPS1</accession>
<dbReference type="AlphaFoldDB" id="A0A7C8GPS1"/>
<keyword evidence="1" id="KW-1133">Transmembrane helix</keyword>
<keyword evidence="3" id="KW-1185">Reference proteome</keyword>
<dbReference type="OrthoDB" id="2968178at2"/>
<organism evidence="2 3">
    <name type="scientific">Gracilibacillus oryzae</name>
    <dbReference type="NCBI Taxonomy" id="1672701"/>
    <lineage>
        <taxon>Bacteria</taxon>
        <taxon>Bacillati</taxon>
        <taxon>Bacillota</taxon>
        <taxon>Bacilli</taxon>
        <taxon>Bacillales</taxon>
        <taxon>Bacillaceae</taxon>
        <taxon>Gracilibacillus</taxon>
    </lineage>
</organism>
<feature type="transmembrane region" description="Helical" evidence="1">
    <location>
        <begin position="15"/>
        <end position="34"/>
    </location>
</feature>
<keyword evidence="1" id="KW-0472">Membrane</keyword>
<reference evidence="2 3" key="1">
    <citation type="submission" date="2019-10" db="EMBL/GenBank/DDBJ databases">
        <title>Gracilibacillus sp. nov. isolated from rice seeds.</title>
        <authorList>
            <person name="He S."/>
        </authorList>
    </citation>
    <scope>NUCLEOTIDE SEQUENCE [LARGE SCALE GENOMIC DNA]</scope>
    <source>
        <strain evidence="2 3">TD8</strain>
    </source>
</reference>
<dbReference type="EMBL" id="WEID01000144">
    <property type="protein sequence ID" value="KAB8125500.1"/>
    <property type="molecule type" value="Genomic_DNA"/>
</dbReference>
<feature type="transmembrane region" description="Helical" evidence="1">
    <location>
        <begin position="40"/>
        <end position="59"/>
    </location>
</feature>
<dbReference type="Proteomes" id="UP000480246">
    <property type="component" value="Unassembled WGS sequence"/>
</dbReference>
<proteinExistence type="predicted"/>
<protein>
    <submittedName>
        <fullName evidence="2">Uncharacterized protein</fullName>
    </submittedName>
</protein>
<evidence type="ECO:0000313" key="2">
    <source>
        <dbReference type="EMBL" id="KAB8125500.1"/>
    </source>
</evidence>
<evidence type="ECO:0000313" key="3">
    <source>
        <dbReference type="Proteomes" id="UP000480246"/>
    </source>
</evidence>
<evidence type="ECO:0000256" key="1">
    <source>
        <dbReference type="SAM" id="Phobius"/>
    </source>
</evidence>
<sequence length="147" mass="17313">MHYTYGNSSKWRNKGILSIITGALVILVWIITFIDNELSYVVFLILTAIFLVFVCFRVYRAIYYFKLPEKDYVIIDDNSLILKEMFLPNYKIPYAEIKHVAKINKILVITLENNREKHIYLDWLDKEDSSHLIEQLQGKVGILNHTS</sequence>
<dbReference type="RefSeq" id="WP_153407130.1">
    <property type="nucleotide sequence ID" value="NZ_ML762473.1"/>
</dbReference>